<evidence type="ECO:0000313" key="2">
    <source>
        <dbReference type="EMBL" id="MFC3980743.1"/>
    </source>
</evidence>
<name>A0ABV8EWG8_9ACTN</name>
<comment type="caution">
    <text evidence="2">The sequence shown here is derived from an EMBL/GenBank/DDBJ whole genome shotgun (WGS) entry which is preliminary data.</text>
</comment>
<evidence type="ECO:0000313" key="3">
    <source>
        <dbReference type="Proteomes" id="UP001595698"/>
    </source>
</evidence>
<dbReference type="RefSeq" id="WP_386189732.1">
    <property type="nucleotide sequence ID" value="NZ_JBHSBC010000011.1"/>
</dbReference>
<evidence type="ECO:0000256" key="1">
    <source>
        <dbReference type="SAM" id="Phobius"/>
    </source>
</evidence>
<dbReference type="EMBL" id="JBHSBC010000011">
    <property type="protein sequence ID" value="MFC3980743.1"/>
    <property type="molecule type" value="Genomic_DNA"/>
</dbReference>
<gene>
    <name evidence="2" type="ORF">ACFOYY_11460</name>
</gene>
<sequence>MYGRLWRSLPGPLAVRALTLVVLVAATAALLWFVVFPWVEPRLLLDPALPDR</sequence>
<proteinExistence type="predicted"/>
<feature type="transmembrane region" description="Helical" evidence="1">
    <location>
        <begin position="20"/>
        <end position="39"/>
    </location>
</feature>
<dbReference type="Proteomes" id="UP001595698">
    <property type="component" value="Unassembled WGS sequence"/>
</dbReference>
<accession>A0ABV8EWG8</accession>
<keyword evidence="1" id="KW-1133">Transmembrane helix</keyword>
<organism evidence="2 3">
    <name type="scientific">Streptosporangium jomthongense</name>
    <dbReference type="NCBI Taxonomy" id="1193683"/>
    <lineage>
        <taxon>Bacteria</taxon>
        <taxon>Bacillati</taxon>
        <taxon>Actinomycetota</taxon>
        <taxon>Actinomycetes</taxon>
        <taxon>Streptosporangiales</taxon>
        <taxon>Streptosporangiaceae</taxon>
        <taxon>Streptosporangium</taxon>
    </lineage>
</organism>
<keyword evidence="3" id="KW-1185">Reference proteome</keyword>
<protein>
    <submittedName>
        <fullName evidence="2">Uncharacterized protein</fullName>
    </submittedName>
</protein>
<keyword evidence="1" id="KW-0472">Membrane</keyword>
<reference evidence="3" key="1">
    <citation type="journal article" date="2019" name="Int. J. Syst. Evol. Microbiol.">
        <title>The Global Catalogue of Microorganisms (GCM) 10K type strain sequencing project: providing services to taxonomists for standard genome sequencing and annotation.</title>
        <authorList>
            <consortium name="The Broad Institute Genomics Platform"/>
            <consortium name="The Broad Institute Genome Sequencing Center for Infectious Disease"/>
            <person name="Wu L."/>
            <person name="Ma J."/>
        </authorList>
    </citation>
    <scope>NUCLEOTIDE SEQUENCE [LARGE SCALE GENOMIC DNA]</scope>
    <source>
        <strain evidence="3">TBRC 7912</strain>
    </source>
</reference>
<keyword evidence="1" id="KW-0812">Transmembrane</keyword>